<feature type="transmembrane region" description="Helical" evidence="1">
    <location>
        <begin position="23"/>
        <end position="41"/>
    </location>
</feature>
<dbReference type="EMBL" id="MFBH01000049">
    <property type="protein sequence ID" value="OGD98302.1"/>
    <property type="molecule type" value="Genomic_DNA"/>
</dbReference>
<dbReference type="Proteomes" id="UP000178393">
    <property type="component" value="Unassembled WGS sequence"/>
</dbReference>
<feature type="transmembrane region" description="Helical" evidence="1">
    <location>
        <begin position="449"/>
        <end position="474"/>
    </location>
</feature>
<keyword evidence="1" id="KW-0812">Transmembrane</keyword>
<accession>A0A1F5H2A9</accession>
<protein>
    <submittedName>
        <fullName evidence="2">Uncharacterized protein</fullName>
    </submittedName>
</protein>
<dbReference type="AlphaFoldDB" id="A0A1F5H2A9"/>
<evidence type="ECO:0000313" key="3">
    <source>
        <dbReference type="Proteomes" id="UP000178393"/>
    </source>
</evidence>
<reference evidence="2 3" key="1">
    <citation type="journal article" date="2016" name="Nat. Commun.">
        <title>Thousands of microbial genomes shed light on interconnected biogeochemical processes in an aquifer system.</title>
        <authorList>
            <person name="Anantharaman K."/>
            <person name="Brown C.T."/>
            <person name="Hug L.A."/>
            <person name="Sharon I."/>
            <person name="Castelle C.J."/>
            <person name="Probst A.J."/>
            <person name="Thomas B.C."/>
            <person name="Singh A."/>
            <person name="Wilkins M.J."/>
            <person name="Karaoz U."/>
            <person name="Brodie E.L."/>
            <person name="Williams K.H."/>
            <person name="Hubbard S.S."/>
            <person name="Banfield J.F."/>
        </authorList>
    </citation>
    <scope>NUCLEOTIDE SEQUENCE [LARGE SCALE GENOMIC DNA]</scope>
</reference>
<name>A0A1F5H2A9_9BACT</name>
<evidence type="ECO:0000313" key="2">
    <source>
        <dbReference type="EMBL" id="OGD98302.1"/>
    </source>
</evidence>
<comment type="caution">
    <text evidence="2">The sequence shown here is derived from an EMBL/GenBank/DDBJ whole genome shotgun (WGS) entry which is preliminary data.</text>
</comment>
<keyword evidence="1" id="KW-0472">Membrane</keyword>
<feature type="transmembrane region" description="Helical" evidence="1">
    <location>
        <begin position="409"/>
        <end position="428"/>
    </location>
</feature>
<sequence length="475" mass="50924">MLALSGVEGYTEIKRKVSMFKTLAKIFLCLFIILGFFAAVFSTAKTIKPPLASAVSCSLRITPAPYSVGGQIDIVVENANTNTNYRVYVIKVGVGAPVYIETRNTGLANFAIFPPFTPGSGGDYQFAAYDPNFSACTNSGLQINVGGQMSDDCVLEISPSPYNVGSVISISMRSATVGNGYMVTIIKVGGSLLYDERRAASSSVVTFPSFTIPSIGEYQFATSNVLTGFPCKNTVNGKTISAGVSQSVPYFVTPAPGTKYNWGFATLTLVRVANVKAGEKYRFGMEGEWSGEIYISAGFRDYVFTADSRGRISITNICDNGQADRDFRWPCEDKFKEGHYVIKLRKHLDNTILAETSFDVVTDGSGEGQYIPVSGENPCNKDLDGDGIIDCETAIGNISTQIGPFAQKILEIGVGLAGGIALIIMVIGSIRVLTSAGDPKNVSAGREMIIAAVAGLLFLIFSVLILRWIGVFIVY</sequence>
<gene>
    <name evidence="2" type="ORF">A2W45_01225</name>
</gene>
<organism evidence="2 3">
    <name type="scientific">Candidatus Curtissbacteria bacterium RIFCSPHIGHO2_12_41_11</name>
    <dbReference type="NCBI Taxonomy" id="1797718"/>
    <lineage>
        <taxon>Bacteria</taxon>
        <taxon>Candidatus Curtissiibacteriota</taxon>
    </lineage>
</organism>
<keyword evidence="1" id="KW-1133">Transmembrane helix</keyword>
<proteinExistence type="predicted"/>
<evidence type="ECO:0000256" key="1">
    <source>
        <dbReference type="SAM" id="Phobius"/>
    </source>
</evidence>